<dbReference type="RefSeq" id="XP_007673844.1">
    <property type="nucleotide sequence ID" value="XM_007675654.1"/>
</dbReference>
<evidence type="ECO:0000259" key="3">
    <source>
        <dbReference type="Pfam" id="PF24181"/>
    </source>
</evidence>
<feature type="compositionally biased region" description="Basic and acidic residues" evidence="1">
    <location>
        <begin position="764"/>
        <end position="776"/>
    </location>
</feature>
<feature type="compositionally biased region" description="Basic and acidic residues" evidence="1">
    <location>
        <begin position="783"/>
        <end position="794"/>
    </location>
</feature>
<feature type="domain" description="TTI1 C-terminal TPR" evidence="3">
    <location>
        <begin position="789"/>
        <end position="922"/>
    </location>
</feature>
<dbReference type="OrthoDB" id="49511at2759"/>
<dbReference type="PANTHER" id="PTHR18460">
    <property type="entry name" value="TEL2 INTERACTING PROTEIN 1 TTI1 FAMILY MEMBER"/>
    <property type="match status" value="1"/>
</dbReference>
<name>M2N3S1_BAUPA</name>
<reference evidence="4 5" key="1">
    <citation type="journal article" date="2012" name="PLoS Pathog.">
        <title>Diverse lifestyles and strategies of plant pathogenesis encoded in the genomes of eighteen Dothideomycetes fungi.</title>
        <authorList>
            <person name="Ohm R.A."/>
            <person name="Feau N."/>
            <person name="Henrissat B."/>
            <person name="Schoch C.L."/>
            <person name="Horwitz B.A."/>
            <person name="Barry K.W."/>
            <person name="Condon B.J."/>
            <person name="Copeland A.C."/>
            <person name="Dhillon B."/>
            <person name="Glaser F."/>
            <person name="Hesse C.N."/>
            <person name="Kosti I."/>
            <person name="LaButti K."/>
            <person name="Lindquist E.A."/>
            <person name="Lucas S."/>
            <person name="Salamov A.A."/>
            <person name="Bradshaw R.E."/>
            <person name="Ciuffetti L."/>
            <person name="Hamelin R.C."/>
            <person name="Kema G.H.J."/>
            <person name="Lawrence C."/>
            <person name="Scott J.A."/>
            <person name="Spatafora J.W."/>
            <person name="Turgeon B.G."/>
            <person name="de Wit P.J.G.M."/>
            <person name="Zhong S."/>
            <person name="Goodwin S.B."/>
            <person name="Grigoriev I.V."/>
        </authorList>
    </citation>
    <scope>NUCLEOTIDE SEQUENCE [LARGE SCALE GENOMIC DNA]</scope>
    <source>
        <strain evidence="4 5">UAMH 10762</strain>
    </source>
</reference>
<evidence type="ECO:0000256" key="1">
    <source>
        <dbReference type="SAM" id="MobiDB-lite"/>
    </source>
</evidence>
<dbReference type="Pfam" id="PF24181">
    <property type="entry name" value="TPR_TTI1_C"/>
    <property type="match status" value="1"/>
</dbReference>
<dbReference type="Pfam" id="PF21547">
    <property type="entry name" value="TTI1"/>
    <property type="match status" value="1"/>
</dbReference>
<dbReference type="AlphaFoldDB" id="M2N3S1"/>
<proteinExistence type="predicted"/>
<evidence type="ECO:0000259" key="2">
    <source>
        <dbReference type="Pfam" id="PF24173"/>
    </source>
</evidence>
<dbReference type="STRING" id="717646.M2N3S1"/>
<dbReference type="InterPro" id="IPR052587">
    <property type="entry name" value="TELO2-interacting_protein_1"/>
</dbReference>
<sequence length="1055" mass="115409">MPLLGPTMEGRNQAFQLLKPRCVTLSQAALALSGPCGDVQSVANALEELSIALTKLSTQPDSLDSKLADYVFFPISQVLKLSQKASLRCLETSLQCIAILISQGWRQSIEPQLAAQIVILCTLMAEKNPKGFQFDETTDSLQTAALGCLRRVFTVAGRSPGCLKLFRSEANFPQLGQTVTIVLDGIEDGASVETQVDAVDALRALVDGVADTDLCASFLPGIISKLTKVLAPSTKQRRNHRVLIGCLQLVALLLQRTLGDSMTMKAGQARHERTGAVRSEQWCKTAASQLKPALTAMMHLQNHERDDVKKVLASLCSVILESCETTLSTCTSVALETLLSLSTASSEHDTYRKLQYLLAVKPALQGILETTLYDWLQSLPTLMQSVDEEAKVHKLAQAASAYKLLAQGKGDTSTIDRMLASSLADSVVITLREGGLQKAASRFASPVRSLDLVVSDNSLGSVQFRSALVQYRNQESLLSSIEDFARVVSTTTPSPFFTTDLVHSLRNTNGEQQIAAFWLSLTALQSALSKNDDVSDFISATNEGRAEQMEHLDELYAFSLSVLSAFPEEDEPPDLRLQALGLRTLALRAQTAGPDFRYELIDALYPVLHTLATPNSELQQDSITTLNIIQQACGYSSVKDLIVDNVDYLTNAVALKLNAFDVSPQAPQVLLMMVRLAGPSLLPYLEDTVESIFAILESYHGYGLLVELLFRVLSVVAEEGAKSPQLMAIEHGRPDVLSSFSRGLWEPTTVQQLAGVLHERAIEGQRSREGVREAHPQRPWKLANKDDARSRTDSMDDEEGFNDQDKQISDEDVPPPAPRTYNLLFKITELTQHFLPSASPSLRVSLLSLIRTTVPAIARHENSFLPLVNTLWPEITSRLEDAEPHVQAMAVDIVGVLCEYAGDFMHSRVVALWPNLAALWEKTVRQLVASVGIVKASPVQQTGPSTALVPTDPTIKRAITRSLGDHTNTSARLLWKAMSGTLQKIVRQVAIPPELCDDALEMLTTVLEHEEVQGAFEEANPDALWLAKVKADLMGRPIVPSVPKGMDWRFATLPS</sequence>
<keyword evidence="5" id="KW-1185">Reference proteome</keyword>
<dbReference type="EMBL" id="KB445552">
    <property type="protein sequence ID" value="EMC98628.1"/>
    <property type="molecule type" value="Genomic_DNA"/>
</dbReference>
<feature type="region of interest" description="Disordered" evidence="1">
    <location>
        <begin position="764"/>
        <end position="815"/>
    </location>
</feature>
<dbReference type="PANTHER" id="PTHR18460:SF3">
    <property type="entry name" value="TELO2-INTERACTING PROTEIN 1 HOMOLOG"/>
    <property type="match status" value="1"/>
</dbReference>
<protein>
    <submittedName>
        <fullName evidence="4">Uncharacterized protein</fullName>
    </submittedName>
</protein>
<evidence type="ECO:0000313" key="4">
    <source>
        <dbReference type="EMBL" id="EMC98628.1"/>
    </source>
</evidence>
<organism evidence="4 5">
    <name type="scientific">Baudoinia panamericana (strain UAMH 10762)</name>
    <name type="common">Angels' share fungus</name>
    <name type="synonym">Baudoinia compniacensis (strain UAMH 10762)</name>
    <dbReference type="NCBI Taxonomy" id="717646"/>
    <lineage>
        <taxon>Eukaryota</taxon>
        <taxon>Fungi</taxon>
        <taxon>Dikarya</taxon>
        <taxon>Ascomycota</taxon>
        <taxon>Pezizomycotina</taxon>
        <taxon>Dothideomycetes</taxon>
        <taxon>Dothideomycetidae</taxon>
        <taxon>Mycosphaerellales</taxon>
        <taxon>Teratosphaeriaceae</taxon>
        <taxon>Baudoinia</taxon>
    </lineage>
</organism>
<dbReference type="KEGG" id="bcom:BAUCODRAFT_376210"/>
<dbReference type="Gene3D" id="1.25.10.10">
    <property type="entry name" value="Leucine-rich Repeat Variant"/>
    <property type="match status" value="1"/>
</dbReference>
<feature type="domain" description="TTI1 N-terminal TPR" evidence="2">
    <location>
        <begin position="15"/>
        <end position="343"/>
    </location>
</feature>
<dbReference type="eggNOG" id="KOG4524">
    <property type="taxonomic scope" value="Eukaryota"/>
</dbReference>
<evidence type="ECO:0000313" key="5">
    <source>
        <dbReference type="Proteomes" id="UP000011761"/>
    </source>
</evidence>
<dbReference type="Pfam" id="PF24173">
    <property type="entry name" value="TPR_TTI1_N"/>
    <property type="match status" value="1"/>
</dbReference>
<dbReference type="SUPFAM" id="SSF48371">
    <property type="entry name" value="ARM repeat"/>
    <property type="match status" value="1"/>
</dbReference>
<dbReference type="GeneID" id="19113294"/>
<dbReference type="InterPro" id="IPR016024">
    <property type="entry name" value="ARM-type_fold"/>
</dbReference>
<dbReference type="OMA" id="PHPKKPW"/>
<dbReference type="InterPro" id="IPR057567">
    <property type="entry name" value="TPR_TTI1_C"/>
</dbReference>
<dbReference type="GO" id="GO:0005737">
    <property type="term" value="C:cytoplasm"/>
    <property type="evidence" value="ECO:0007669"/>
    <property type="project" value="TreeGrafter"/>
</dbReference>
<accession>M2N3S1</accession>
<dbReference type="InterPro" id="IPR057566">
    <property type="entry name" value="TPR_TTI1_N"/>
</dbReference>
<dbReference type="InterPro" id="IPR011989">
    <property type="entry name" value="ARM-like"/>
</dbReference>
<dbReference type="InterPro" id="IPR049362">
    <property type="entry name" value="TTI1_rpt"/>
</dbReference>
<gene>
    <name evidence="4" type="ORF">BAUCODRAFT_376210</name>
</gene>
<dbReference type="Proteomes" id="UP000011761">
    <property type="component" value="Unassembled WGS sequence"/>
</dbReference>
<dbReference type="HOGENOM" id="CLU_005544_0_0_1"/>